<dbReference type="OrthoDB" id="115250at2"/>
<protein>
    <submittedName>
        <fullName evidence="1">Uncharacterized protein</fullName>
    </submittedName>
</protein>
<organism evidence="1 2">
    <name type="scientific">Silvibacterium bohemicum</name>
    <dbReference type="NCBI Taxonomy" id="1577686"/>
    <lineage>
        <taxon>Bacteria</taxon>
        <taxon>Pseudomonadati</taxon>
        <taxon>Acidobacteriota</taxon>
        <taxon>Terriglobia</taxon>
        <taxon>Terriglobales</taxon>
        <taxon>Acidobacteriaceae</taxon>
        <taxon>Silvibacterium</taxon>
    </lineage>
</organism>
<reference evidence="1 2" key="1">
    <citation type="submission" date="2020-08" db="EMBL/GenBank/DDBJ databases">
        <title>Genomic Encyclopedia of Type Strains, Phase IV (KMG-IV): sequencing the most valuable type-strain genomes for metagenomic binning, comparative biology and taxonomic classification.</title>
        <authorList>
            <person name="Goeker M."/>
        </authorList>
    </citation>
    <scope>NUCLEOTIDE SEQUENCE [LARGE SCALE GENOMIC DNA]</scope>
    <source>
        <strain evidence="1 2">DSM 103733</strain>
    </source>
</reference>
<accession>A0A841K5C7</accession>
<dbReference type="EMBL" id="JACHEK010000007">
    <property type="protein sequence ID" value="MBB6145808.1"/>
    <property type="molecule type" value="Genomic_DNA"/>
</dbReference>
<keyword evidence="2" id="KW-1185">Reference proteome</keyword>
<evidence type="ECO:0000313" key="2">
    <source>
        <dbReference type="Proteomes" id="UP000538666"/>
    </source>
</evidence>
<proteinExistence type="predicted"/>
<name>A0A841K5C7_9BACT</name>
<dbReference type="RefSeq" id="WP_050060835.1">
    <property type="nucleotide sequence ID" value="NZ_JACHEK010000007.1"/>
</dbReference>
<sequence length="338" mass="36601">MHRRTRLTITIVAVFLLLLCGAIYLRKKAPPEAARLLPESDGIVYLNLRPLRAATHLEKHPVQQAPDYQQFIDATGIQPERDLDEAAFALHRMPNPKGPNGPVAFSEVFVGHFDGRRLAHYLQGVAASTDTYADHEIYNIPNEGRTVRVALLGYDMVAVSNTPSEEQIHSILDRYKTAALPFTGSSVLASHYADVPLLSLAWGIGQIGLPLGDESGNLQVMGMSLPLTLDATFVASLSWTGKTRLRVEEIAPNEAAAKTSADSIGTLLNFVRSAEDGAQAGAVDPDTKALLDSAQIEHHRNRAVLTASIPSGLLQKLVSAPVELQNEGESRNRPPGQN</sequence>
<dbReference type="AlphaFoldDB" id="A0A841K5C7"/>
<comment type="caution">
    <text evidence="1">The sequence shown here is derived from an EMBL/GenBank/DDBJ whole genome shotgun (WGS) entry which is preliminary data.</text>
</comment>
<evidence type="ECO:0000313" key="1">
    <source>
        <dbReference type="EMBL" id="MBB6145808.1"/>
    </source>
</evidence>
<dbReference type="Proteomes" id="UP000538666">
    <property type="component" value="Unassembled WGS sequence"/>
</dbReference>
<gene>
    <name evidence="1" type="ORF">HNQ77_003769</name>
</gene>